<comment type="caution">
    <text evidence="1">The sequence shown here is derived from an EMBL/GenBank/DDBJ whole genome shotgun (WGS) entry which is preliminary data.</text>
</comment>
<accession>A0A1J4K5D4</accession>
<dbReference type="AlphaFoldDB" id="A0A1J4K5D4"/>
<dbReference type="VEuPathDB" id="TrichDB:TRFO_25195"/>
<proteinExistence type="predicted"/>
<dbReference type="RefSeq" id="XP_068359801.1">
    <property type="nucleotide sequence ID" value="XM_068504203.1"/>
</dbReference>
<dbReference type="EMBL" id="MLAK01000718">
    <property type="protein sequence ID" value="OHT06665.1"/>
    <property type="molecule type" value="Genomic_DNA"/>
</dbReference>
<dbReference type="GeneID" id="94838907"/>
<dbReference type="SUPFAM" id="SSF52047">
    <property type="entry name" value="RNI-like"/>
    <property type="match status" value="1"/>
</dbReference>
<dbReference type="OrthoDB" id="10662339at2759"/>
<dbReference type="Proteomes" id="UP000179807">
    <property type="component" value="Unassembled WGS sequence"/>
</dbReference>
<dbReference type="Gene3D" id="3.80.10.10">
    <property type="entry name" value="Ribonuclease Inhibitor"/>
    <property type="match status" value="2"/>
</dbReference>
<evidence type="ECO:0000313" key="1">
    <source>
        <dbReference type="EMBL" id="OHT06665.1"/>
    </source>
</evidence>
<evidence type="ECO:0000313" key="2">
    <source>
        <dbReference type="Proteomes" id="UP000179807"/>
    </source>
</evidence>
<evidence type="ECO:0008006" key="3">
    <source>
        <dbReference type="Google" id="ProtNLM"/>
    </source>
</evidence>
<gene>
    <name evidence="1" type="ORF">TRFO_25195</name>
</gene>
<organism evidence="1 2">
    <name type="scientific">Tritrichomonas foetus</name>
    <dbReference type="NCBI Taxonomy" id="1144522"/>
    <lineage>
        <taxon>Eukaryota</taxon>
        <taxon>Metamonada</taxon>
        <taxon>Parabasalia</taxon>
        <taxon>Tritrichomonadida</taxon>
        <taxon>Tritrichomonadidae</taxon>
        <taxon>Tritrichomonas</taxon>
    </lineage>
</organism>
<name>A0A1J4K5D4_9EUKA</name>
<dbReference type="InterPro" id="IPR032675">
    <property type="entry name" value="LRR_dom_sf"/>
</dbReference>
<protein>
    <recommendedName>
        <fullName evidence="3">Leucine Rich Repeat family protein</fullName>
    </recommendedName>
</protein>
<sequence>MVSRKTEPIIKDDFVLIKNHRNKEGRRYCVATTAALYLCKTIKFFRPFKIAQIFPWVNLLEISTNENSNSKKTIFRFKSNDGDSTENVEIFFDDINAYLIPVLSELYQFFGSVFPFKTDFNDGILSNYEFHLNPGCYIAYLYISFCKSMEITPNESLFNNLLDLQSIPQIKIDFVELRVDQKSLKPFLHSIRFLNNIFSLHIPGNEISNFNNNGAFCYLRDIIGNNEGLSSLFIDGFDSLNNFEEFTATVASSSIRTICFRNIDFPTPLLVQFFQMIQNSELMELKFIHCKIENNIVQFMMNDPMLFARLSVLAFNESDLFQNIVDLRRYFHFLNEAKISGIELVDDHIDVAEVFNILSNYPKLPLVSLNLSKNDCIHFSGHYSLPVTLTELILQKVKWTTNSLLSIMTSQRFQNQITIDLSCLQGNVSDLHNSFNPTDSNNFRTIIWNNNVISAKFFMFLKQYRDLTKLSLNECTYEHGTGPDIANTMILYLQSAKLKELSICGSHGNQHANQHANLVNSLFAVIRTHQTLESIDITDNSIGDIGVRNFVRAIEGNTLISQIAFDGSNMVNSEFMVQVFNKLSTFKHLTNIAYPKNDIDNLIKNGGDKSKLDEAWKKLQAEVAKHQKMMDSKPPVETVDSKHFVSWDISISLPPIDKTDHWSNLRNRFTLANITGMQKLNIENDQNNLIILDGD</sequence>
<reference evidence="1" key="1">
    <citation type="submission" date="2016-10" db="EMBL/GenBank/DDBJ databases">
        <authorList>
            <person name="Benchimol M."/>
            <person name="Almeida L.G."/>
            <person name="Vasconcelos A.T."/>
            <person name="Perreira-Neves A."/>
            <person name="Rosa I.A."/>
            <person name="Tasca T."/>
            <person name="Bogo M.R."/>
            <person name="de Souza W."/>
        </authorList>
    </citation>
    <scope>NUCLEOTIDE SEQUENCE [LARGE SCALE GENOMIC DNA]</scope>
    <source>
        <strain evidence="1">K</strain>
    </source>
</reference>
<keyword evidence="2" id="KW-1185">Reference proteome</keyword>